<dbReference type="AlphaFoldDB" id="A0A9I9E8Q6"/>
<dbReference type="Gramene" id="MELO3C030222.2.1">
    <property type="protein sequence ID" value="MELO3C030222.2.1"/>
    <property type="gene ID" value="MELO3C030222.2"/>
</dbReference>
<accession>A0A9I9E8Q6</accession>
<dbReference type="EnsemblPlants" id="MELO3C030222.2.1">
    <property type="protein sequence ID" value="MELO3C030222.2.1"/>
    <property type="gene ID" value="MELO3C030222.2"/>
</dbReference>
<sequence>RHSGEVTRSKVRKEVGDCGLSRAREGKKGKDKKNNLASREGVAYVSNLDLVAWYSKAVLKHWGQVKKGKMNCDTGKLIQLSIFGWFKVIT</sequence>
<protein>
    <submittedName>
        <fullName evidence="1">Uncharacterized protein</fullName>
    </submittedName>
</protein>
<organism evidence="1">
    <name type="scientific">Cucumis melo</name>
    <name type="common">Muskmelon</name>
    <dbReference type="NCBI Taxonomy" id="3656"/>
    <lineage>
        <taxon>Eukaryota</taxon>
        <taxon>Viridiplantae</taxon>
        <taxon>Streptophyta</taxon>
        <taxon>Embryophyta</taxon>
        <taxon>Tracheophyta</taxon>
        <taxon>Spermatophyta</taxon>
        <taxon>Magnoliopsida</taxon>
        <taxon>eudicotyledons</taxon>
        <taxon>Gunneridae</taxon>
        <taxon>Pentapetalae</taxon>
        <taxon>rosids</taxon>
        <taxon>fabids</taxon>
        <taxon>Cucurbitales</taxon>
        <taxon>Cucurbitaceae</taxon>
        <taxon>Benincaseae</taxon>
        <taxon>Cucumis</taxon>
    </lineage>
</organism>
<reference evidence="1" key="1">
    <citation type="submission" date="2023-03" db="UniProtKB">
        <authorList>
            <consortium name="EnsemblPlants"/>
        </authorList>
    </citation>
    <scope>IDENTIFICATION</scope>
</reference>
<evidence type="ECO:0000313" key="1">
    <source>
        <dbReference type="EnsemblPlants" id="MELO3C030222.2.1"/>
    </source>
</evidence>
<name>A0A9I9E8Q6_CUCME</name>
<proteinExistence type="predicted"/>